<proteinExistence type="predicted"/>
<dbReference type="InterPro" id="IPR039568">
    <property type="entry name" value="Peptidase_MA-like_dom"/>
</dbReference>
<evidence type="ECO:0000259" key="1">
    <source>
        <dbReference type="Pfam" id="PF13485"/>
    </source>
</evidence>
<protein>
    <recommendedName>
        <fullName evidence="1">Peptidase MA-like domain-containing protein</fullName>
    </recommendedName>
</protein>
<accession>A0A7W1WTK8</accession>
<dbReference type="Pfam" id="PF13485">
    <property type="entry name" value="Peptidase_MA_2"/>
    <property type="match status" value="1"/>
</dbReference>
<comment type="caution">
    <text evidence="2">The sequence shown here is derived from an EMBL/GenBank/DDBJ whole genome shotgun (WGS) entry which is preliminary data.</text>
</comment>
<dbReference type="RefSeq" id="WP_181753196.1">
    <property type="nucleotide sequence ID" value="NZ_JACEIQ010000016.1"/>
</dbReference>
<gene>
    <name evidence="2" type="ORF">H1191_14955</name>
</gene>
<evidence type="ECO:0000313" key="2">
    <source>
        <dbReference type="EMBL" id="MBA4495596.1"/>
    </source>
</evidence>
<dbReference type="Proteomes" id="UP000535491">
    <property type="component" value="Unassembled WGS sequence"/>
</dbReference>
<dbReference type="EMBL" id="JACEIQ010000016">
    <property type="protein sequence ID" value="MBA4495596.1"/>
    <property type="molecule type" value="Genomic_DNA"/>
</dbReference>
<feature type="domain" description="Peptidase MA-like" evidence="1">
    <location>
        <begin position="191"/>
        <end position="343"/>
    </location>
</feature>
<sequence>MGFKQKILINLSVLLLFTAFIQGPWMESTLAVPPMHRHSAEVTVRQLMKQKEQAINQKNLSRFTAVLSPERKMYVLEQKRWFEDAVQHIDPGSFRLKVLSVFPDREDRLRAWIHQSYTRKGRVYAVKYPLLIVKTKQGWKDADLAFKQISNDSIVIHYSDPSLKDQAYIALDTIKKAVYVLKQRFHWSPKRIEVKLYEDPEVFRQSVKPSLPDWVGGWHESGQSIKFIGGPGDHKLFAAGLVHELTHQMVSELTNDNAAYWLQEGAAMYYEAHLLPGLHEDQWLDYTQQRRPITLVQLEQLNLERLTDREAYQYYLTCYQLFRFLVEEFGEERIQQLFMALQNLPNVDADSSEKIQLLNRRTREALKQTFHLTVEDIDRKRKQKRY</sequence>
<keyword evidence="3" id="KW-1185">Reference proteome</keyword>
<reference evidence="2 3" key="1">
    <citation type="submission" date="2020-07" db="EMBL/GenBank/DDBJ databases">
        <authorList>
            <person name="Feng H."/>
        </authorList>
    </citation>
    <scope>NUCLEOTIDE SEQUENCE [LARGE SCALE GENOMIC DNA]</scope>
    <source>
        <strain evidence="3">s-10</strain>
    </source>
</reference>
<name>A0A7W1WTK8_9BACL</name>
<evidence type="ECO:0000313" key="3">
    <source>
        <dbReference type="Proteomes" id="UP000535491"/>
    </source>
</evidence>
<organism evidence="2 3">
    <name type="scientific">Paenactinomyces guangxiensis</name>
    <dbReference type="NCBI Taxonomy" id="1490290"/>
    <lineage>
        <taxon>Bacteria</taxon>
        <taxon>Bacillati</taxon>
        <taxon>Bacillota</taxon>
        <taxon>Bacilli</taxon>
        <taxon>Bacillales</taxon>
        <taxon>Thermoactinomycetaceae</taxon>
        <taxon>Paenactinomyces</taxon>
    </lineage>
</organism>
<dbReference type="AlphaFoldDB" id="A0A7W1WTK8"/>